<evidence type="ECO:0000313" key="1">
    <source>
        <dbReference type="EMBL" id="MCI45451.1"/>
    </source>
</evidence>
<evidence type="ECO:0000313" key="2">
    <source>
        <dbReference type="Proteomes" id="UP000265520"/>
    </source>
</evidence>
<keyword evidence="2" id="KW-1185">Reference proteome</keyword>
<sequence length="50" mass="5790">MIWRCPHEGVLVKIFTMFVKVLISSLWSATVWNHEEGLALVTTLMHSYDV</sequence>
<dbReference type="EMBL" id="LXQA010344320">
    <property type="protein sequence ID" value="MCI45451.1"/>
    <property type="molecule type" value="Genomic_DNA"/>
</dbReference>
<protein>
    <submittedName>
        <fullName evidence="1">Uncharacterized protein</fullName>
    </submittedName>
</protein>
<feature type="non-terminal residue" evidence="1">
    <location>
        <position position="50"/>
    </location>
</feature>
<dbReference type="Proteomes" id="UP000265520">
    <property type="component" value="Unassembled WGS sequence"/>
</dbReference>
<reference evidence="1 2" key="1">
    <citation type="journal article" date="2018" name="Front. Plant Sci.">
        <title>Red Clover (Trifolium pratense) and Zigzag Clover (T. medium) - A Picture of Genomic Similarities and Differences.</title>
        <authorList>
            <person name="Dluhosova J."/>
            <person name="Istvanek J."/>
            <person name="Nedelnik J."/>
            <person name="Repkova J."/>
        </authorList>
    </citation>
    <scope>NUCLEOTIDE SEQUENCE [LARGE SCALE GENOMIC DNA]</scope>
    <source>
        <strain evidence="2">cv. 10/8</strain>
        <tissue evidence="1">Leaf</tissue>
    </source>
</reference>
<comment type="caution">
    <text evidence="1">The sequence shown here is derived from an EMBL/GenBank/DDBJ whole genome shotgun (WGS) entry which is preliminary data.</text>
</comment>
<organism evidence="1 2">
    <name type="scientific">Trifolium medium</name>
    <dbReference type="NCBI Taxonomy" id="97028"/>
    <lineage>
        <taxon>Eukaryota</taxon>
        <taxon>Viridiplantae</taxon>
        <taxon>Streptophyta</taxon>
        <taxon>Embryophyta</taxon>
        <taxon>Tracheophyta</taxon>
        <taxon>Spermatophyta</taxon>
        <taxon>Magnoliopsida</taxon>
        <taxon>eudicotyledons</taxon>
        <taxon>Gunneridae</taxon>
        <taxon>Pentapetalae</taxon>
        <taxon>rosids</taxon>
        <taxon>fabids</taxon>
        <taxon>Fabales</taxon>
        <taxon>Fabaceae</taxon>
        <taxon>Papilionoideae</taxon>
        <taxon>50 kb inversion clade</taxon>
        <taxon>NPAAA clade</taxon>
        <taxon>Hologalegina</taxon>
        <taxon>IRL clade</taxon>
        <taxon>Trifolieae</taxon>
        <taxon>Trifolium</taxon>
    </lineage>
</organism>
<name>A0A392S989_9FABA</name>
<proteinExistence type="predicted"/>
<dbReference type="AlphaFoldDB" id="A0A392S989"/>
<accession>A0A392S989</accession>